<dbReference type="InterPro" id="IPR052061">
    <property type="entry name" value="PTE-AB_protein"/>
</dbReference>
<name>A0A6A6S654_9PLEO</name>
<proteinExistence type="predicted"/>
<dbReference type="EMBL" id="MU006780">
    <property type="protein sequence ID" value="KAF2643080.1"/>
    <property type="molecule type" value="Genomic_DNA"/>
</dbReference>
<evidence type="ECO:0000313" key="1">
    <source>
        <dbReference type="EMBL" id="KAF2643080.1"/>
    </source>
</evidence>
<dbReference type="OrthoDB" id="506431at2759"/>
<dbReference type="AlphaFoldDB" id="A0A6A6S654"/>
<keyword evidence="2" id="KW-1185">Reference proteome</keyword>
<dbReference type="SUPFAM" id="SSF54637">
    <property type="entry name" value="Thioesterase/thiol ester dehydrase-isomerase"/>
    <property type="match status" value="1"/>
</dbReference>
<dbReference type="Proteomes" id="UP000799753">
    <property type="component" value="Unassembled WGS sequence"/>
</dbReference>
<protein>
    <recommendedName>
        <fullName evidence="3">Thioesterase domain-containing protein</fullName>
    </recommendedName>
</protein>
<dbReference type="Gene3D" id="3.10.129.10">
    <property type="entry name" value="Hotdog Thioesterase"/>
    <property type="match status" value="1"/>
</dbReference>
<organism evidence="1 2">
    <name type="scientific">Massarina eburnea CBS 473.64</name>
    <dbReference type="NCBI Taxonomy" id="1395130"/>
    <lineage>
        <taxon>Eukaryota</taxon>
        <taxon>Fungi</taxon>
        <taxon>Dikarya</taxon>
        <taxon>Ascomycota</taxon>
        <taxon>Pezizomycotina</taxon>
        <taxon>Dothideomycetes</taxon>
        <taxon>Pleosporomycetidae</taxon>
        <taxon>Pleosporales</taxon>
        <taxon>Massarineae</taxon>
        <taxon>Massarinaceae</taxon>
        <taxon>Massarina</taxon>
    </lineage>
</organism>
<dbReference type="InterPro" id="IPR029069">
    <property type="entry name" value="HotDog_dom_sf"/>
</dbReference>
<accession>A0A6A6S654</accession>
<evidence type="ECO:0000313" key="2">
    <source>
        <dbReference type="Proteomes" id="UP000799753"/>
    </source>
</evidence>
<dbReference type="PANTHER" id="PTHR47260">
    <property type="entry name" value="UPF0644 PROTEIN PB2B4.06"/>
    <property type="match status" value="1"/>
</dbReference>
<reference evidence="1" key="1">
    <citation type="journal article" date="2020" name="Stud. Mycol.">
        <title>101 Dothideomycetes genomes: a test case for predicting lifestyles and emergence of pathogens.</title>
        <authorList>
            <person name="Haridas S."/>
            <person name="Albert R."/>
            <person name="Binder M."/>
            <person name="Bloem J."/>
            <person name="Labutti K."/>
            <person name="Salamov A."/>
            <person name="Andreopoulos B."/>
            <person name="Baker S."/>
            <person name="Barry K."/>
            <person name="Bills G."/>
            <person name="Bluhm B."/>
            <person name="Cannon C."/>
            <person name="Castanera R."/>
            <person name="Culley D."/>
            <person name="Daum C."/>
            <person name="Ezra D."/>
            <person name="Gonzalez J."/>
            <person name="Henrissat B."/>
            <person name="Kuo A."/>
            <person name="Liang C."/>
            <person name="Lipzen A."/>
            <person name="Lutzoni F."/>
            <person name="Magnuson J."/>
            <person name="Mondo S."/>
            <person name="Nolan M."/>
            <person name="Ohm R."/>
            <person name="Pangilinan J."/>
            <person name="Park H.-J."/>
            <person name="Ramirez L."/>
            <person name="Alfaro M."/>
            <person name="Sun H."/>
            <person name="Tritt A."/>
            <person name="Yoshinaga Y."/>
            <person name="Zwiers L.-H."/>
            <person name="Turgeon B."/>
            <person name="Goodwin S."/>
            <person name="Spatafora J."/>
            <person name="Crous P."/>
            <person name="Grigoriev I."/>
        </authorList>
    </citation>
    <scope>NUCLEOTIDE SEQUENCE</scope>
    <source>
        <strain evidence="1">CBS 473.64</strain>
    </source>
</reference>
<sequence>FQSKEWCMRIINSRSTETIPWPSRPGTVLPDHPCSLFAQTLNTSTGIRAVHVLWEDHPENETTGQALLLVSIGDSMNYYPKTLHGGMVAALADGMYNHSFSRQLWLDTLTAKINLVLRGRVETPGVCLVREWADDEKAKKQGKEWTEMRKLWGRATIEDRDGHTLVEAHYMFI</sequence>
<evidence type="ECO:0008006" key="3">
    <source>
        <dbReference type="Google" id="ProtNLM"/>
    </source>
</evidence>
<feature type="non-terminal residue" evidence="1">
    <location>
        <position position="173"/>
    </location>
</feature>
<gene>
    <name evidence="1" type="ORF">P280DRAFT_357775</name>
</gene>
<feature type="non-terminal residue" evidence="1">
    <location>
        <position position="1"/>
    </location>
</feature>
<dbReference type="PANTHER" id="PTHR47260:SF1">
    <property type="entry name" value="UPF0644 PROTEIN PB2B4.06"/>
    <property type="match status" value="1"/>
</dbReference>